<dbReference type="GO" id="GO:0071277">
    <property type="term" value="P:cellular response to calcium ion"/>
    <property type="evidence" value="ECO:0007669"/>
    <property type="project" value="TreeGrafter"/>
</dbReference>
<protein>
    <recommendedName>
        <fullName evidence="1">C2 domain-containing protein</fullName>
    </recommendedName>
</protein>
<dbReference type="GO" id="GO:0005544">
    <property type="term" value="F:calcium-dependent phospholipid binding"/>
    <property type="evidence" value="ECO:0007669"/>
    <property type="project" value="InterPro"/>
</dbReference>
<dbReference type="CDD" id="cd04048">
    <property type="entry name" value="C2A_Copine"/>
    <property type="match status" value="1"/>
</dbReference>
<evidence type="ECO:0000259" key="1">
    <source>
        <dbReference type="PROSITE" id="PS50004"/>
    </source>
</evidence>
<organism evidence="2 3">
    <name type="scientific">Ladona fulva</name>
    <name type="common">Scarce chaser dragonfly</name>
    <name type="synonym">Libellula fulva</name>
    <dbReference type="NCBI Taxonomy" id="123851"/>
    <lineage>
        <taxon>Eukaryota</taxon>
        <taxon>Metazoa</taxon>
        <taxon>Ecdysozoa</taxon>
        <taxon>Arthropoda</taxon>
        <taxon>Hexapoda</taxon>
        <taxon>Insecta</taxon>
        <taxon>Pterygota</taxon>
        <taxon>Palaeoptera</taxon>
        <taxon>Odonata</taxon>
        <taxon>Epiprocta</taxon>
        <taxon>Anisoptera</taxon>
        <taxon>Libelluloidea</taxon>
        <taxon>Libellulidae</taxon>
        <taxon>Ladona</taxon>
    </lineage>
</organism>
<dbReference type="EMBL" id="KZ308252">
    <property type="protein sequence ID" value="KAG8225766.1"/>
    <property type="molecule type" value="Genomic_DNA"/>
</dbReference>
<dbReference type="SMART" id="SM00239">
    <property type="entry name" value="C2"/>
    <property type="match status" value="1"/>
</dbReference>
<reference evidence="2" key="2">
    <citation type="submission" date="2017-10" db="EMBL/GenBank/DDBJ databases">
        <title>Ladona fulva Genome sequencing and assembly.</title>
        <authorList>
            <person name="Murali S."/>
            <person name="Richards S."/>
            <person name="Bandaranaike D."/>
            <person name="Bellair M."/>
            <person name="Blankenburg K."/>
            <person name="Chao H."/>
            <person name="Dinh H."/>
            <person name="Doddapaneni H."/>
            <person name="Dugan-Rocha S."/>
            <person name="Elkadiri S."/>
            <person name="Gnanaolivu R."/>
            <person name="Hernandez B."/>
            <person name="Skinner E."/>
            <person name="Javaid M."/>
            <person name="Lee S."/>
            <person name="Li M."/>
            <person name="Ming W."/>
            <person name="Munidasa M."/>
            <person name="Muniz J."/>
            <person name="Nguyen L."/>
            <person name="Hughes D."/>
            <person name="Osuji N."/>
            <person name="Pu L.-L."/>
            <person name="Puazo M."/>
            <person name="Qu C."/>
            <person name="Quiroz J."/>
            <person name="Raj R."/>
            <person name="Weissenberger G."/>
            <person name="Xin Y."/>
            <person name="Zou X."/>
            <person name="Han Y."/>
            <person name="Worley K."/>
            <person name="Muzny D."/>
            <person name="Gibbs R."/>
        </authorList>
    </citation>
    <scope>NUCLEOTIDE SEQUENCE</scope>
    <source>
        <strain evidence="2">Sampled in the wild</strain>
    </source>
</reference>
<accession>A0A8K0JZX4</accession>
<dbReference type="InterPro" id="IPR045052">
    <property type="entry name" value="Copine"/>
</dbReference>
<dbReference type="GO" id="GO:0005886">
    <property type="term" value="C:plasma membrane"/>
    <property type="evidence" value="ECO:0007669"/>
    <property type="project" value="TreeGrafter"/>
</dbReference>
<sequence length="129" mass="14735">MAEATAPRSVLASEVELTFSCRNLLDRDLFSLSDPMCVIYEKGPGETDWRVVHQTETLQDTLNPDFSNHLRLQYHFEEQQFLRFEIYDVDAGDEGGPLSKHDFLGAAETTLGKLKKLHEDFFEEAITPL</sequence>
<gene>
    <name evidence="2" type="ORF">J437_LFUL005725</name>
</gene>
<dbReference type="SUPFAM" id="SSF49562">
    <property type="entry name" value="C2 domain (Calcium/lipid-binding domain, CaLB)"/>
    <property type="match status" value="1"/>
</dbReference>
<dbReference type="OrthoDB" id="8194173at2759"/>
<reference evidence="2" key="1">
    <citation type="submission" date="2013-04" db="EMBL/GenBank/DDBJ databases">
        <authorList>
            <person name="Qu J."/>
            <person name="Murali S.C."/>
            <person name="Bandaranaike D."/>
            <person name="Bellair M."/>
            <person name="Blankenburg K."/>
            <person name="Chao H."/>
            <person name="Dinh H."/>
            <person name="Doddapaneni H."/>
            <person name="Downs B."/>
            <person name="Dugan-Rocha S."/>
            <person name="Elkadiri S."/>
            <person name="Gnanaolivu R.D."/>
            <person name="Hernandez B."/>
            <person name="Javaid M."/>
            <person name="Jayaseelan J.C."/>
            <person name="Lee S."/>
            <person name="Li M."/>
            <person name="Ming W."/>
            <person name="Munidasa M."/>
            <person name="Muniz J."/>
            <person name="Nguyen L."/>
            <person name="Ongeri F."/>
            <person name="Osuji N."/>
            <person name="Pu L.-L."/>
            <person name="Puazo M."/>
            <person name="Qu C."/>
            <person name="Quiroz J."/>
            <person name="Raj R."/>
            <person name="Weissenberger G."/>
            <person name="Xin Y."/>
            <person name="Zou X."/>
            <person name="Han Y."/>
            <person name="Richards S."/>
            <person name="Worley K."/>
            <person name="Muzny D."/>
            <person name="Gibbs R."/>
        </authorList>
    </citation>
    <scope>NUCLEOTIDE SEQUENCE</scope>
    <source>
        <strain evidence="2">Sampled in the wild</strain>
    </source>
</reference>
<dbReference type="Proteomes" id="UP000792457">
    <property type="component" value="Unassembled WGS sequence"/>
</dbReference>
<dbReference type="Gene3D" id="2.60.40.150">
    <property type="entry name" value="C2 domain"/>
    <property type="match status" value="1"/>
</dbReference>
<feature type="domain" description="C2" evidence="1">
    <location>
        <begin position="1"/>
        <end position="126"/>
    </location>
</feature>
<dbReference type="AlphaFoldDB" id="A0A8K0JZX4"/>
<dbReference type="FunFam" id="2.60.40.150:FF:000099">
    <property type="entry name" value="Copine 3"/>
    <property type="match status" value="1"/>
</dbReference>
<dbReference type="Pfam" id="PF00168">
    <property type="entry name" value="C2"/>
    <property type="match status" value="1"/>
</dbReference>
<dbReference type="InterPro" id="IPR035892">
    <property type="entry name" value="C2_domain_sf"/>
</dbReference>
<dbReference type="PANTHER" id="PTHR10857">
    <property type="entry name" value="COPINE"/>
    <property type="match status" value="1"/>
</dbReference>
<proteinExistence type="predicted"/>
<dbReference type="PROSITE" id="PS50004">
    <property type="entry name" value="C2"/>
    <property type="match status" value="1"/>
</dbReference>
<comment type="caution">
    <text evidence="2">The sequence shown here is derived from an EMBL/GenBank/DDBJ whole genome shotgun (WGS) entry which is preliminary data.</text>
</comment>
<dbReference type="InterPro" id="IPR000008">
    <property type="entry name" value="C2_dom"/>
</dbReference>
<name>A0A8K0JZX4_LADFU</name>
<evidence type="ECO:0000313" key="3">
    <source>
        <dbReference type="Proteomes" id="UP000792457"/>
    </source>
</evidence>
<evidence type="ECO:0000313" key="2">
    <source>
        <dbReference type="EMBL" id="KAG8225766.1"/>
    </source>
</evidence>
<keyword evidence="3" id="KW-1185">Reference proteome</keyword>
<dbReference type="PANTHER" id="PTHR10857:SF106">
    <property type="entry name" value="C2 DOMAIN-CONTAINING PROTEIN"/>
    <property type="match status" value="1"/>
</dbReference>